<sequence length="229" mass="25315">MRVANALKADIKFQVKQGFYGVYIVLTIVYMVILSAIPEEIRKILIPLIVFSDPSIVGFFFIGGIIMLEKGQGILQYLAVTPLRLKEYILGKVISLSILAVLAGFMITAVTYRGSVNWILLFLGVFLSSAFCTLLGFGVGLRSKTINEYFIKMIPGMLLIAVPCFSLLISHPYGIVFNIFPSVSGLKLVYGAYQGIAPLELVGNSIVLMFFTIIALNWIEKLMIRGESQ</sequence>
<feature type="transmembrane region" description="Helical" evidence="1">
    <location>
        <begin position="196"/>
        <end position="219"/>
    </location>
</feature>
<dbReference type="RefSeq" id="WP_132251010.1">
    <property type="nucleotide sequence ID" value="NZ_SMAL01000003.1"/>
</dbReference>
<accession>A0A4R3MMW9</accession>
<protein>
    <submittedName>
        <fullName evidence="2">Fluoroquinolone transport system permease protein</fullName>
    </submittedName>
</protein>
<dbReference type="EMBL" id="SMAL01000003">
    <property type="protein sequence ID" value="TCT15374.1"/>
    <property type="molecule type" value="Genomic_DNA"/>
</dbReference>
<keyword evidence="1" id="KW-0812">Transmembrane</keyword>
<feature type="transmembrane region" description="Helical" evidence="1">
    <location>
        <begin position="44"/>
        <end position="68"/>
    </location>
</feature>
<feature type="transmembrane region" description="Helical" evidence="1">
    <location>
        <begin position="118"/>
        <end position="141"/>
    </location>
</feature>
<feature type="transmembrane region" description="Helical" evidence="1">
    <location>
        <begin position="153"/>
        <end position="176"/>
    </location>
</feature>
<dbReference type="AlphaFoldDB" id="A0A4R3MMW9"/>
<gene>
    <name evidence="2" type="ORF">EDC18_10379</name>
</gene>
<keyword evidence="3" id="KW-1185">Reference proteome</keyword>
<evidence type="ECO:0000313" key="2">
    <source>
        <dbReference type="EMBL" id="TCT15374.1"/>
    </source>
</evidence>
<comment type="caution">
    <text evidence="2">The sequence shown here is derived from an EMBL/GenBank/DDBJ whole genome shotgun (WGS) entry which is preliminary data.</text>
</comment>
<dbReference type="Pfam" id="PF24686">
    <property type="entry name" value="FLQE3_permease"/>
    <property type="match status" value="1"/>
</dbReference>
<feature type="transmembrane region" description="Helical" evidence="1">
    <location>
        <begin position="20"/>
        <end position="38"/>
    </location>
</feature>
<keyword evidence="1" id="KW-1133">Transmembrane helix</keyword>
<dbReference type="OrthoDB" id="8480522at2"/>
<dbReference type="InterPro" id="IPR056926">
    <property type="entry name" value="FLQE3_permease"/>
</dbReference>
<dbReference type="Proteomes" id="UP000294902">
    <property type="component" value="Unassembled WGS sequence"/>
</dbReference>
<proteinExistence type="predicted"/>
<evidence type="ECO:0000256" key="1">
    <source>
        <dbReference type="SAM" id="Phobius"/>
    </source>
</evidence>
<name>A0A4R3MMW9_9FIRM</name>
<keyword evidence="1" id="KW-0472">Membrane</keyword>
<evidence type="ECO:0000313" key="3">
    <source>
        <dbReference type="Proteomes" id="UP000294902"/>
    </source>
</evidence>
<feature type="transmembrane region" description="Helical" evidence="1">
    <location>
        <begin position="89"/>
        <end position="112"/>
    </location>
</feature>
<reference evidence="2 3" key="1">
    <citation type="submission" date="2019-03" db="EMBL/GenBank/DDBJ databases">
        <title>Genomic Encyclopedia of Type Strains, Phase IV (KMG-IV): sequencing the most valuable type-strain genomes for metagenomic binning, comparative biology and taxonomic classification.</title>
        <authorList>
            <person name="Goeker M."/>
        </authorList>
    </citation>
    <scope>NUCLEOTIDE SEQUENCE [LARGE SCALE GENOMIC DNA]</scope>
    <source>
        <strain evidence="2 3">DSM 24629</strain>
    </source>
</reference>
<organism evidence="2 3">
    <name type="scientific">Natranaerovirga pectinivora</name>
    <dbReference type="NCBI Taxonomy" id="682400"/>
    <lineage>
        <taxon>Bacteria</taxon>
        <taxon>Bacillati</taxon>
        <taxon>Bacillota</taxon>
        <taxon>Clostridia</taxon>
        <taxon>Lachnospirales</taxon>
        <taxon>Natranaerovirgaceae</taxon>
        <taxon>Natranaerovirga</taxon>
    </lineage>
</organism>